<dbReference type="Proteomes" id="UP000299084">
    <property type="component" value="Unassembled WGS sequence"/>
</dbReference>
<keyword evidence="3" id="KW-1185">Reference proteome</keyword>
<evidence type="ECO:0000256" key="1">
    <source>
        <dbReference type="SAM" id="MobiDB-lite"/>
    </source>
</evidence>
<sequence>MGHDPIQTGSRRSCDNGDRDQAVCLSLCFSVSCRDTSAAGLGVNRAFPGVAQVSPSRAPKAAPPLLLQFCASLGKRLPPRAKVEGQAGLRRGGGFWSPMAPGPEAGLAALPVTWGVTASPPGATGALRSFQPRHRTVISVIRYERVPAFKWKDCKVQFKYSTREGKPRFRHPPCGGDKGWRDPFRRFTELRRQTRRNPALTSCPALRRSQKRTPGNLALRGGGLDRDAESLQFKLELTPSGGRRAGLTVTGRGEKRRVCCDGHHWWNLLGFVENGIPPLPITSEPPADGKPSQERPDSAGPANGAGVRTREPRPLFPDPRTRAWGWAGFSTCCFERPVC</sequence>
<dbReference type="EMBL" id="JWIN03000008">
    <property type="protein sequence ID" value="KAB1275770.1"/>
    <property type="molecule type" value="Genomic_DNA"/>
</dbReference>
<accession>A0A5N4DXP7</accession>
<evidence type="ECO:0000313" key="3">
    <source>
        <dbReference type="Proteomes" id="UP000299084"/>
    </source>
</evidence>
<reference evidence="2 3" key="1">
    <citation type="journal article" date="2019" name="Mol. Ecol. Resour.">
        <title>Improving Illumina assemblies with Hi-C and long reads: an example with the North African dromedary.</title>
        <authorList>
            <person name="Elbers J.P."/>
            <person name="Rogers M.F."/>
            <person name="Perelman P.L."/>
            <person name="Proskuryakova A.A."/>
            <person name="Serdyukova N.A."/>
            <person name="Johnson W.E."/>
            <person name="Horin P."/>
            <person name="Corander J."/>
            <person name="Murphy D."/>
            <person name="Burger P.A."/>
        </authorList>
    </citation>
    <scope>NUCLEOTIDE SEQUENCE [LARGE SCALE GENOMIC DNA]</scope>
    <source>
        <strain evidence="2">Drom800</strain>
        <tissue evidence="2">Blood</tissue>
    </source>
</reference>
<feature type="region of interest" description="Disordered" evidence="1">
    <location>
        <begin position="279"/>
        <end position="320"/>
    </location>
</feature>
<comment type="caution">
    <text evidence="2">The sequence shown here is derived from an EMBL/GenBank/DDBJ whole genome shotgun (WGS) entry which is preliminary data.</text>
</comment>
<name>A0A5N4DXP7_CAMDR</name>
<protein>
    <submittedName>
        <fullName evidence="2">Uncharacterized protein</fullName>
    </submittedName>
</protein>
<gene>
    <name evidence="2" type="ORF">Cadr_000010642</name>
</gene>
<organism evidence="2 3">
    <name type="scientific">Camelus dromedarius</name>
    <name type="common">Dromedary</name>
    <name type="synonym">Arabian camel</name>
    <dbReference type="NCBI Taxonomy" id="9838"/>
    <lineage>
        <taxon>Eukaryota</taxon>
        <taxon>Metazoa</taxon>
        <taxon>Chordata</taxon>
        <taxon>Craniata</taxon>
        <taxon>Vertebrata</taxon>
        <taxon>Euteleostomi</taxon>
        <taxon>Mammalia</taxon>
        <taxon>Eutheria</taxon>
        <taxon>Laurasiatheria</taxon>
        <taxon>Artiodactyla</taxon>
        <taxon>Tylopoda</taxon>
        <taxon>Camelidae</taxon>
        <taxon>Camelus</taxon>
    </lineage>
</organism>
<dbReference type="AlphaFoldDB" id="A0A5N4DXP7"/>
<evidence type="ECO:0000313" key="2">
    <source>
        <dbReference type="EMBL" id="KAB1275770.1"/>
    </source>
</evidence>
<proteinExistence type="predicted"/>